<keyword evidence="2" id="KW-0472">Membrane</keyword>
<evidence type="ECO:0000313" key="3">
    <source>
        <dbReference type="EMBL" id="EED95218.1"/>
    </source>
</evidence>
<keyword evidence="4" id="KW-1185">Reference proteome</keyword>
<reference evidence="3 4" key="1">
    <citation type="journal article" date="2004" name="Science">
        <title>The genome of the diatom Thalassiosira pseudonana: ecology, evolution, and metabolism.</title>
        <authorList>
            <person name="Armbrust E.V."/>
            <person name="Berges J.A."/>
            <person name="Bowler C."/>
            <person name="Green B.R."/>
            <person name="Martinez D."/>
            <person name="Putnam N.H."/>
            <person name="Zhou S."/>
            <person name="Allen A.E."/>
            <person name="Apt K.E."/>
            <person name="Bechner M."/>
            <person name="Brzezinski M.A."/>
            <person name="Chaal B.K."/>
            <person name="Chiovitti A."/>
            <person name="Davis A.K."/>
            <person name="Demarest M.S."/>
            <person name="Detter J.C."/>
            <person name="Glavina T."/>
            <person name="Goodstein D."/>
            <person name="Hadi M.Z."/>
            <person name="Hellsten U."/>
            <person name="Hildebrand M."/>
            <person name="Jenkins B.D."/>
            <person name="Jurka J."/>
            <person name="Kapitonov V.V."/>
            <person name="Kroger N."/>
            <person name="Lau W.W."/>
            <person name="Lane T.W."/>
            <person name="Larimer F.W."/>
            <person name="Lippmeier J.C."/>
            <person name="Lucas S."/>
            <person name="Medina M."/>
            <person name="Montsant A."/>
            <person name="Obornik M."/>
            <person name="Parker M.S."/>
            <person name="Palenik B."/>
            <person name="Pazour G.J."/>
            <person name="Richardson P.M."/>
            <person name="Rynearson T.A."/>
            <person name="Saito M.A."/>
            <person name="Schwartz D.C."/>
            <person name="Thamatrakoln K."/>
            <person name="Valentin K."/>
            <person name="Vardi A."/>
            <person name="Wilkerson F.P."/>
            <person name="Rokhsar D.S."/>
        </authorList>
    </citation>
    <scope>NUCLEOTIDE SEQUENCE [LARGE SCALE GENOMIC DNA]</scope>
    <source>
        <strain evidence="3 4">CCMP1335</strain>
    </source>
</reference>
<reference evidence="3 4" key="2">
    <citation type="journal article" date="2008" name="Nature">
        <title>The Phaeodactylum genome reveals the evolutionary history of diatom genomes.</title>
        <authorList>
            <person name="Bowler C."/>
            <person name="Allen A.E."/>
            <person name="Badger J.H."/>
            <person name="Grimwood J."/>
            <person name="Jabbari K."/>
            <person name="Kuo A."/>
            <person name="Maheswari U."/>
            <person name="Martens C."/>
            <person name="Maumus F."/>
            <person name="Otillar R.P."/>
            <person name="Rayko E."/>
            <person name="Salamov A."/>
            <person name="Vandepoele K."/>
            <person name="Beszteri B."/>
            <person name="Gruber A."/>
            <person name="Heijde M."/>
            <person name="Katinka M."/>
            <person name="Mock T."/>
            <person name="Valentin K."/>
            <person name="Verret F."/>
            <person name="Berges J.A."/>
            <person name="Brownlee C."/>
            <person name="Cadoret J.P."/>
            <person name="Chiovitti A."/>
            <person name="Choi C.J."/>
            <person name="Coesel S."/>
            <person name="De Martino A."/>
            <person name="Detter J.C."/>
            <person name="Durkin C."/>
            <person name="Falciatore A."/>
            <person name="Fournet J."/>
            <person name="Haruta M."/>
            <person name="Huysman M.J."/>
            <person name="Jenkins B.D."/>
            <person name="Jiroutova K."/>
            <person name="Jorgensen R.E."/>
            <person name="Joubert Y."/>
            <person name="Kaplan A."/>
            <person name="Kroger N."/>
            <person name="Kroth P.G."/>
            <person name="La Roche J."/>
            <person name="Lindquist E."/>
            <person name="Lommer M."/>
            <person name="Martin-Jezequel V."/>
            <person name="Lopez P.J."/>
            <person name="Lucas S."/>
            <person name="Mangogna M."/>
            <person name="McGinnis K."/>
            <person name="Medlin L.K."/>
            <person name="Montsant A."/>
            <person name="Oudot-Le Secq M.P."/>
            <person name="Napoli C."/>
            <person name="Obornik M."/>
            <person name="Parker M.S."/>
            <person name="Petit J.L."/>
            <person name="Porcel B.M."/>
            <person name="Poulsen N."/>
            <person name="Robison M."/>
            <person name="Rychlewski L."/>
            <person name="Rynearson T.A."/>
            <person name="Schmutz J."/>
            <person name="Shapiro H."/>
            <person name="Siaut M."/>
            <person name="Stanley M."/>
            <person name="Sussman M.R."/>
            <person name="Taylor A.R."/>
            <person name="Vardi A."/>
            <person name="von Dassow P."/>
            <person name="Vyverman W."/>
            <person name="Willis A."/>
            <person name="Wyrwicz L.S."/>
            <person name="Rokhsar D.S."/>
            <person name="Weissenbach J."/>
            <person name="Armbrust E.V."/>
            <person name="Green B.R."/>
            <person name="Van de Peer Y."/>
            <person name="Grigoriev I.V."/>
        </authorList>
    </citation>
    <scope>NUCLEOTIDE SEQUENCE [LARGE SCALE GENOMIC DNA]</scope>
    <source>
        <strain evidence="3 4">CCMP1335</strain>
    </source>
</reference>
<proteinExistence type="predicted"/>
<dbReference type="Proteomes" id="UP000001449">
    <property type="component" value="Chromosome 2"/>
</dbReference>
<dbReference type="PaxDb" id="35128-Thaps2353"/>
<evidence type="ECO:0000256" key="2">
    <source>
        <dbReference type="SAM" id="Phobius"/>
    </source>
</evidence>
<gene>
    <name evidence="3" type="ORF">THAPSDRAFT_2353</name>
</gene>
<dbReference type="InParanoid" id="B8BU44"/>
<evidence type="ECO:0000256" key="1">
    <source>
        <dbReference type="SAM" id="MobiDB-lite"/>
    </source>
</evidence>
<dbReference type="PANTHER" id="PTHR39474">
    <property type="entry name" value="UNNAMED PRODUCT"/>
    <property type="match status" value="1"/>
</dbReference>
<dbReference type="KEGG" id="tps:THAPSDRAFT_2353"/>
<keyword evidence="2" id="KW-1133">Transmembrane helix</keyword>
<dbReference type="AlphaFoldDB" id="B8BU44"/>
<keyword evidence="2" id="KW-0812">Transmembrane</keyword>
<organism evidence="3 4">
    <name type="scientific">Thalassiosira pseudonana</name>
    <name type="common">Marine diatom</name>
    <name type="synonym">Cyclotella nana</name>
    <dbReference type="NCBI Taxonomy" id="35128"/>
    <lineage>
        <taxon>Eukaryota</taxon>
        <taxon>Sar</taxon>
        <taxon>Stramenopiles</taxon>
        <taxon>Ochrophyta</taxon>
        <taxon>Bacillariophyta</taxon>
        <taxon>Coscinodiscophyceae</taxon>
        <taxon>Thalassiosirophycidae</taxon>
        <taxon>Thalassiosirales</taxon>
        <taxon>Thalassiosiraceae</taxon>
        <taxon>Thalassiosira</taxon>
    </lineage>
</organism>
<dbReference type="HOGENOM" id="CLU_1457291_0_0_1"/>
<evidence type="ECO:0000313" key="4">
    <source>
        <dbReference type="Proteomes" id="UP000001449"/>
    </source>
</evidence>
<dbReference type="PANTHER" id="PTHR39474:SF1">
    <property type="entry name" value="FUNGAL SPECIFIC TRANSCRIPTION FACTOR"/>
    <property type="match status" value="1"/>
</dbReference>
<sequence>MNTKSSLAQAHNQSRTTQHFRYLLLSLALAISFNLGLGSAFIFGSCRQQIIASAMSTDGSASAAGGAKQPTSWSQLSAEETDGKNNNNGDDVSSAGGDETLLLPASNTADPSIPTIKLGETIKFEDMGPVIINSDGTTRRIDNWDNMSKHEQEVAWRRISKRNNERRAALLEEAQRREMEEKEKES</sequence>
<accession>B8BU44</accession>
<dbReference type="EMBL" id="CM000639">
    <property type="protein sequence ID" value="EED95218.1"/>
    <property type="molecule type" value="Genomic_DNA"/>
</dbReference>
<dbReference type="GeneID" id="7450219"/>
<protein>
    <submittedName>
        <fullName evidence="3">Uncharacterized protein</fullName>
    </submittedName>
</protein>
<feature type="region of interest" description="Disordered" evidence="1">
    <location>
        <begin position="59"/>
        <end position="108"/>
    </location>
</feature>
<dbReference type="eggNOG" id="ENOG502QZ35">
    <property type="taxonomic scope" value="Eukaryota"/>
</dbReference>
<feature type="compositionally biased region" description="Polar residues" evidence="1">
    <location>
        <begin position="69"/>
        <end position="91"/>
    </location>
</feature>
<name>B8BU44_THAPS</name>
<feature type="transmembrane region" description="Helical" evidence="2">
    <location>
        <begin position="20"/>
        <end position="43"/>
    </location>
</feature>
<dbReference type="RefSeq" id="XP_002287775.1">
    <property type="nucleotide sequence ID" value="XM_002287739.1"/>
</dbReference>
<dbReference type="STRING" id="35128.B8BU44"/>